<comment type="caution">
    <text evidence="1">The sequence shown here is derived from an EMBL/GenBank/DDBJ whole genome shotgun (WGS) entry which is preliminary data.</text>
</comment>
<accession>A0A9J6NWW7</accession>
<evidence type="ECO:0000313" key="2">
    <source>
        <dbReference type="Proteomes" id="UP001056429"/>
    </source>
</evidence>
<dbReference type="AlphaFoldDB" id="A0A9J6NWW7"/>
<proteinExistence type="predicted"/>
<reference evidence="1" key="2">
    <citation type="submission" date="2021-04" db="EMBL/GenBank/DDBJ databases">
        <authorList>
            <person name="Dong X."/>
        </authorList>
    </citation>
    <scope>NUCLEOTIDE SEQUENCE</scope>
    <source>
        <strain evidence="1">ZWT</strain>
    </source>
</reference>
<reference evidence="1" key="1">
    <citation type="journal article" date="2021" name="mSystems">
        <title>Bacteria and Archaea Synergistically Convert Glycine Betaine to Biogenic Methane in the Formosa Cold Seep of the South China Sea.</title>
        <authorList>
            <person name="Li L."/>
            <person name="Zhang W."/>
            <person name="Zhang S."/>
            <person name="Song L."/>
            <person name="Sun Q."/>
            <person name="Zhang H."/>
            <person name="Xiang H."/>
            <person name="Dong X."/>
        </authorList>
    </citation>
    <scope>NUCLEOTIDE SEQUENCE</scope>
    <source>
        <strain evidence="1">ZWT</strain>
    </source>
</reference>
<keyword evidence="2" id="KW-1185">Reference proteome</keyword>
<gene>
    <name evidence="1" type="ORF">KDK92_00030</name>
</gene>
<evidence type="ECO:0000313" key="1">
    <source>
        <dbReference type="EMBL" id="MCM1988109.1"/>
    </source>
</evidence>
<dbReference type="EMBL" id="JAGSOJ010000001">
    <property type="protein sequence ID" value="MCM1988109.1"/>
    <property type="molecule type" value="Genomic_DNA"/>
</dbReference>
<protein>
    <submittedName>
        <fullName evidence="1">Uncharacterized protein</fullName>
    </submittedName>
</protein>
<dbReference type="RefSeq" id="WP_250856882.1">
    <property type="nucleotide sequence ID" value="NZ_JAGSOJ010000001.1"/>
</dbReference>
<sequence length="92" mass="10718">MEHKLNKVDVEIIQKVIDITKEGRVHGTQKSEESTINYSNKKFTNKKYSNQKKQSLNSKRIVVDAYKNKNEITINATKYDNNVGGKYIDKKR</sequence>
<name>A0A9J6NWW7_9CLOT</name>
<dbReference type="Proteomes" id="UP001056429">
    <property type="component" value="Unassembled WGS sequence"/>
</dbReference>
<organism evidence="1 2">
    <name type="scientific">Oceanirhabdus seepicola</name>
    <dbReference type="NCBI Taxonomy" id="2828781"/>
    <lineage>
        <taxon>Bacteria</taxon>
        <taxon>Bacillati</taxon>
        <taxon>Bacillota</taxon>
        <taxon>Clostridia</taxon>
        <taxon>Eubacteriales</taxon>
        <taxon>Clostridiaceae</taxon>
        <taxon>Oceanirhabdus</taxon>
    </lineage>
</organism>